<keyword evidence="2" id="KW-0472">Membrane</keyword>
<evidence type="ECO:0000313" key="3">
    <source>
        <dbReference type="EMBL" id="ELZ06260.1"/>
    </source>
</evidence>
<gene>
    <name evidence="3" type="ORF">C482_00520</name>
</gene>
<keyword evidence="2" id="KW-0812">Transmembrane</keyword>
<dbReference type="Gene3D" id="2.60.40.680">
    <property type="match status" value="1"/>
</dbReference>
<reference evidence="3 4" key="1">
    <citation type="journal article" date="2014" name="PLoS Genet.">
        <title>Phylogenetically driven sequencing of extremely halophilic archaea reveals strategies for static and dynamic osmo-response.</title>
        <authorList>
            <person name="Becker E.A."/>
            <person name="Seitzer P.M."/>
            <person name="Tritt A."/>
            <person name="Larsen D."/>
            <person name="Krusor M."/>
            <person name="Yao A.I."/>
            <person name="Wu D."/>
            <person name="Madern D."/>
            <person name="Eisen J.A."/>
            <person name="Darling A.E."/>
            <person name="Facciotti M.T."/>
        </authorList>
    </citation>
    <scope>NUCLEOTIDE SEQUENCE [LARGE SCALE GENOMIC DNA]</scope>
    <source>
        <strain evidence="3 4">JCM 10990</strain>
    </source>
</reference>
<feature type="region of interest" description="Disordered" evidence="1">
    <location>
        <begin position="234"/>
        <end position="273"/>
    </location>
</feature>
<dbReference type="InterPro" id="IPR008965">
    <property type="entry name" value="CBM2/CBM3_carb-bd_dom_sf"/>
</dbReference>
<organism evidence="3 4">
    <name type="scientific">Natrialba chahannaoensis JCM 10990</name>
    <dbReference type="NCBI Taxonomy" id="1227492"/>
    <lineage>
        <taxon>Archaea</taxon>
        <taxon>Methanobacteriati</taxon>
        <taxon>Methanobacteriota</taxon>
        <taxon>Stenosarchaea group</taxon>
        <taxon>Halobacteria</taxon>
        <taxon>Halobacteriales</taxon>
        <taxon>Natrialbaceae</taxon>
        <taxon>Natrialba</taxon>
    </lineage>
</organism>
<dbReference type="RefSeq" id="WP_006165341.1">
    <property type="nucleotide sequence ID" value="NZ_AOIN01000008.1"/>
</dbReference>
<dbReference type="GO" id="GO:0030246">
    <property type="term" value="F:carbohydrate binding"/>
    <property type="evidence" value="ECO:0007669"/>
    <property type="project" value="InterPro"/>
</dbReference>
<dbReference type="Proteomes" id="UP000011693">
    <property type="component" value="Unassembled WGS sequence"/>
</dbReference>
<accession>M0B614</accession>
<feature type="transmembrane region" description="Helical" evidence="2">
    <location>
        <begin position="21"/>
        <end position="43"/>
    </location>
</feature>
<evidence type="ECO:0000313" key="4">
    <source>
        <dbReference type="Proteomes" id="UP000011693"/>
    </source>
</evidence>
<feature type="compositionally biased region" description="Low complexity" evidence="1">
    <location>
        <begin position="234"/>
        <end position="257"/>
    </location>
</feature>
<dbReference type="AlphaFoldDB" id="M0B614"/>
<dbReference type="OrthoDB" id="157640at2157"/>
<dbReference type="PATRIC" id="fig|1227492.4.peg.85"/>
<proteinExistence type="predicted"/>
<dbReference type="SUPFAM" id="SSF49384">
    <property type="entry name" value="Carbohydrate-binding domain"/>
    <property type="match status" value="1"/>
</dbReference>
<keyword evidence="4" id="KW-1185">Reference proteome</keyword>
<protein>
    <submittedName>
        <fullName evidence="3">Uncharacterized protein</fullName>
    </submittedName>
</protein>
<dbReference type="EMBL" id="AOIN01000008">
    <property type="protein sequence ID" value="ELZ06260.1"/>
    <property type="molecule type" value="Genomic_DNA"/>
</dbReference>
<sequence>MTRTGSGPTRTDGTTTARSTPLAVTLVAVFAVFLAFATVGTLITGTALVGPAAAGDQYATLTPTPYTLNAEPGEEFTVDVLLYTEGGHDGEGVSEVALAAQYHPDVLEITEIERGPWLEQGEEATIETEQVLAHDDGTVIFEQWREPAGDGATGHGELVTVTAEVADDAPDVETAISLDETRIDLIRDWPLPIDAQAIEVTIGDGGDGAVDEQDAVEPFDHPELADIDRESLATGASDADGAGDSNGDAADGSNAATESDEQPAADDAETDSIPGFTALLSGVLLGGGSLALARHTRRSKRNRSQ</sequence>
<comment type="caution">
    <text evidence="3">The sequence shown here is derived from an EMBL/GenBank/DDBJ whole genome shotgun (WGS) entry which is preliminary data.</text>
</comment>
<name>M0B614_9EURY</name>
<evidence type="ECO:0000256" key="1">
    <source>
        <dbReference type="SAM" id="MobiDB-lite"/>
    </source>
</evidence>
<feature type="compositionally biased region" description="Acidic residues" evidence="1">
    <location>
        <begin position="258"/>
        <end position="270"/>
    </location>
</feature>
<keyword evidence="2" id="KW-1133">Transmembrane helix</keyword>
<evidence type="ECO:0000256" key="2">
    <source>
        <dbReference type="SAM" id="Phobius"/>
    </source>
</evidence>